<dbReference type="Gene3D" id="3.90.132.10">
    <property type="entry name" value="Leishmanolysin , domain 2"/>
    <property type="match status" value="1"/>
</dbReference>
<evidence type="ECO:0000256" key="6">
    <source>
        <dbReference type="ARBA" id="ARBA00022729"/>
    </source>
</evidence>
<keyword evidence="13" id="KW-1015">Disulfide bond</keyword>
<comment type="similarity">
    <text evidence="3 17">Belongs to the peptidase M8 family.</text>
</comment>
<keyword evidence="14" id="KW-0325">Glycoprotein</keyword>
<feature type="compositionally biased region" description="Low complexity" evidence="18">
    <location>
        <begin position="594"/>
        <end position="627"/>
    </location>
</feature>
<dbReference type="EC" id="3.4.24.-" evidence="17"/>
<accession>A0AAW0EYB8</accession>
<sequence length="859" mass="88969">MRSARRTRGPGSFVGAGVCLVALVLVWATVAGLCASATRASHVCIHDEVERLTTEAVAASASSSGVAIAPVGLTYATVDSSATAYGGALASDGVTRDALWGPLRVIVSTEDLTDPAYHCAAVGQRVSTRTGGGVTCKEADILTDEKRDILVNYLIPQALKMHTDRLKVRQVQGRWKVTAMTDAICGSYKIPDTHKSDGVQNTDFIIYVSSVPIASLALAWAQTCQVFTNNQPVVGVINIPASNIRTRYDQYVTHTITHELAHALGFSARFFSYAGISSSLTGIRGKPYAAPVINSTTVVAKTREQFGCAAAEYMEIEDQGGSGSAGSHWKMRNAKDELMAPASGSGYYSSLTLAAFQDLGFYQADFSKAEEMPWGRNAGCAFLTGKCMENNITRWPDMFCAEDENGYRCATGRLFLGACAVRRYVPPLASYFQYFATPALAGWTNFMDYCPYSIAWTDGRCSQPSPGTDNSLYGFNVFSDAARCFDGNFTPVQRNPAVPFFAGMCVDVACDRSTQRYQIRVFGSATGYTSCKPGERVSLTDHTAAFTSGSYIICPPYLEVCQSNIQGAMDFDAISSPPTLSSRAGGASQHEPLSSSSSSRSSDASSHDSSGTSSTQSSVGTSSSGPDGQSSAGGSISSNNVERSESSSSDSSSGNISSEASSRSNNSTEAASSSSSGSSSSSSDSSSSSSSDSSSSSSSDSSSSSSDVSSSSSSDSSSSSSSDVSSSSSSDSSSSSSSDSSSSSSRSESSPRNSSEASSNSRSSYVLSSSRSSSGAVSVSSSGSGTSSAGGDKDVASSSNGGSDHEEPVEPTTTTTTTTTTSTTTTTAAPATREPSLGALPVRVGWAAPALVLLLAAML</sequence>
<proteinExistence type="inferred from homology"/>
<keyword evidence="6" id="KW-0732">Signal</keyword>
<evidence type="ECO:0000256" key="12">
    <source>
        <dbReference type="ARBA" id="ARBA00023145"/>
    </source>
</evidence>
<dbReference type="EMBL" id="JAECZO010000177">
    <property type="protein sequence ID" value="KAK7198804.1"/>
    <property type="molecule type" value="Genomic_DNA"/>
</dbReference>
<evidence type="ECO:0000256" key="17">
    <source>
        <dbReference type="RuleBase" id="RU366077"/>
    </source>
</evidence>
<keyword evidence="7 17" id="KW-0378">Hydrolase</keyword>
<dbReference type="Pfam" id="PF01457">
    <property type="entry name" value="Peptidase_M8"/>
    <property type="match status" value="1"/>
</dbReference>
<feature type="binding site" evidence="16">
    <location>
        <position position="262"/>
    </location>
    <ligand>
        <name>Zn(2+)</name>
        <dbReference type="ChEBI" id="CHEBI:29105"/>
        <note>catalytic</note>
    </ligand>
</feature>
<dbReference type="Gene3D" id="3.10.170.20">
    <property type="match status" value="1"/>
</dbReference>
<evidence type="ECO:0000256" key="4">
    <source>
        <dbReference type="ARBA" id="ARBA00022670"/>
    </source>
</evidence>
<dbReference type="GO" id="GO:0006508">
    <property type="term" value="P:proteolysis"/>
    <property type="evidence" value="ECO:0007669"/>
    <property type="project" value="UniProtKB-KW"/>
</dbReference>
<evidence type="ECO:0000256" key="2">
    <source>
        <dbReference type="ARBA" id="ARBA00004370"/>
    </source>
</evidence>
<dbReference type="PRINTS" id="PR00782">
    <property type="entry name" value="LSHMANOLYSIN"/>
</dbReference>
<dbReference type="FunFam" id="3.90.132.10:FF:000001">
    <property type="entry name" value="leishmanolysin-like peptidase isoform X2"/>
    <property type="match status" value="1"/>
</dbReference>
<feature type="compositionally biased region" description="Low complexity" evidence="18">
    <location>
        <begin position="812"/>
        <end position="827"/>
    </location>
</feature>
<evidence type="ECO:0000256" key="15">
    <source>
        <dbReference type="PIRSR" id="PIRSR601577-1"/>
    </source>
</evidence>
<comment type="subcellular location">
    <subcellularLocation>
        <location evidence="2">Membrane</location>
    </subcellularLocation>
</comment>
<keyword evidence="4 17" id="KW-0645">Protease</keyword>
<reference evidence="19 20" key="1">
    <citation type="journal article" date="2021" name="MBio">
        <title>A New Model Trypanosomatid, Novymonas esmeraldas: Genomic Perception of Its 'Candidatus Pandoraea novymonadis' Endosymbiont.</title>
        <authorList>
            <person name="Zakharova A."/>
            <person name="Saura A."/>
            <person name="Butenko A."/>
            <person name="Podesvova L."/>
            <person name="Warmusova S."/>
            <person name="Kostygov A.Y."/>
            <person name="Nenarokova A."/>
            <person name="Lukes J."/>
            <person name="Opperdoes F.R."/>
            <person name="Yurchenko V."/>
        </authorList>
    </citation>
    <scope>NUCLEOTIDE SEQUENCE [LARGE SCALE GENOMIC DNA]</scope>
    <source>
        <strain evidence="19 20">E262AT.01</strain>
    </source>
</reference>
<evidence type="ECO:0000256" key="7">
    <source>
        <dbReference type="ARBA" id="ARBA00022801"/>
    </source>
</evidence>
<keyword evidence="8 16" id="KW-0862">Zinc</keyword>
<evidence type="ECO:0000256" key="1">
    <source>
        <dbReference type="ARBA" id="ARBA00001249"/>
    </source>
</evidence>
<keyword evidence="20" id="KW-1185">Reference proteome</keyword>
<keyword evidence="10 16" id="KW-0482">Metalloprotease</keyword>
<dbReference type="SUPFAM" id="SSF55486">
    <property type="entry name" value="Metalloproteases ('zincins'), catalytic domain"/>
    <property type="match status" value="1"/>
</dbReference>
<evidence type="ECO:0000256" key="8">
    <source>
        <dbReference type="ARBA" id="ARBA00022833"/>
    </source>
</evidence>
<evidence type="ECO:0000313" key="20">
    <source>
        <dbReference type="Proteomes" id="UP001430356"/>
    </source>
</evidence>
<dbReference type="Gene3D" id="2.30.34.10">
    <property type="entry name" value="Leishmanolysin domain 4"/>
    <property type="match status" value="1"/>
</dbReference>
<feature type="binding site" evidence="16">
    <location>
        <position position="328"/>
    </location>
    <ligand>
        <name>Zn(2+)</name>
        <dbReference type="ChEBI" id="CHEBI:29105"/>
        <note>catalytic</note>
    </ligand>
</feature>
<evidence type="ECO:0000256" key="14">
    <source>
        <dbReference type="ARBA" id="ARBA00023180"/>
    </source>
</evidence>
<dbReference type="Gene3D" id="2.10.55.10">
    <property type="entry name" value="Leishmanolysin domain 3"/>
    <property type="match status" value="1"/>
</dbReference>
<feature type="region of interest" description="Disordered" evidence="18">
    <location>
        <begin position="576"/>
        <end position="840"/>
    </location>
</feature>
<dbReference type="GO" id="GO:0007155">
    <property type="term" value="P:cell adhesion"/>
    <property type="evidence" value="ECO:0007669"/>
    <property type="project" value="UniProtKB-KW"/>
</dbReference>
<evidence type="ECO:0000256" key="9">
    <source>
        <dbReference type="ARBA" id="ARBA00022889"/>
    </source>
</evidence>
<evidence type="ECO:0000256" key="13">
    <source>
        <dbReference type="ARBA" id="ARBA00023157"/>
    </source>
</evidence>
<evidence type="ECO:0000256" key="10">
    <source>
        <dbReference type="ARBA" id="ARBA00023049"/>
    </source>
</evidence>
<evidence type="ECO:0000256" key="18">
    <source>
        <dbReference type="SAM" id="MobiDB-lite"/>
    </source>
</evidence>
<comment type="cofactor">
    <cofactor evidence="16 17">
        <name>Zn(2+)</name>
        <dbReference type="ChEBI" id="CHEBI:29105"/>
    </cofactor>
    <text evidence="16 17">Binds 1 zinc ion per subunit.</text>
</comment>
<dbReference type="InterPro" id="IPR001577">
    <property type="entry name" value="Peptidase_M8"/>
</dbReference>
<keyword evidence="5 16" id="KW-0479">Metal-binding</keyword>
<keyword evidence="9" id="KW-0130">Cell adhesion</keyword>
<evidence type="ECO:0000256" key="11">
    <source>
        <dbReference type="ARBA" id="ARBA00023136"/>
    </source>
</evidence>
<keyword evidence="12" id="KW-0865">Zymogen</keyword>
<evidence type="ECO:0000256" key="5">
    <source>
        <dbReference type="ARBA" id="ARBA00022723"/>
    </source>
</evidence>
<evidence type="ECO:0000256" key="3">
    <source>
        <dbReference type="ARBA" id="ARBA00005860"/>
    </source>
</evidence>
<comment type="catalytic activity">
    <reaction evidence="1">
        <text>Preference for hydrophobic residues at P1 and P1' and basic residues at P2' and P3'. A model nonapeptide is cleaved at -Ala-Tyr-|-Leu-Lys-Lys-.</text>
        <dbReference type="EC" id="3.4.24.36"/>
    </reaction>
</comment>
<dbReference type="AlphaFoldDB" id="A0AAW0EYB8"/>
<comment type="caution">
    <text evidence="19">The sequence shown here is derived from an EMBL/GenBank/DDBJ whole genome shotgun (WGS) entry which is preliminary data.</text>
</comment>
<dbReference type="GO" id="GO:0016020">
    <property type="term" value="C:membrane"/>
    <property type="evidence" value="ECO:0007669"/>
    <property type="project" value="UniProtKB-SubCell"/>
</dbReference>
<feature type="binding site" evidence="16">
    <location>
        <position position="258"/>
    </location>
    <ligand>
        <name>Zn(2+)</name>
        <dbReference type="ChEBI" id="CHEBI:29105"/>
        <note>catalytic</note>
    </ligand>
</feature>
<dbReference type="GO" id="GO:0046872">
    <property type="term" value="F:metal ion binding"/>
    <property type="evidence" value="ECO:0007669"/>
    <property type="project" value="UniProtKB-KW"/>
</dbReference>
<feature type="compositionally biased region" description="Low complexity" evidence="18">
    <location>
        <begin position="635"/>
        <end position="790"/>
    </location>
</feature>
<dbReference type="PANTHER" id="PTHR10942:SF0">
    <property type="entry name" value="LEISHMANOLYSIN-LIKE PEPTIDASE"/>
    <property type="match status" value="1"/>
</dbReference>
<organism evidence="19 20">
    <name type="scientific">Novymonas esmeraldas</name>
    <dbReference type="NCBI Taxonomy" id="1808958"/>
    <lineage>
        <taxon>Eukaryota</taxon>
        <taxon>Discoba</taxon>
        <taxon>Euglenozoa</taxon>
        <taxon>Kinetoplastea</taxon>
        <taxon>Metakinetoplastina</taxon>
        <taxon>Trypanosomatida</taxon>
        <taxon>Trypanosomatidae</taxon>
        <taxon>Novymonas</taxon>
    </lineage>
</organism>
<evidence type="ECO:0000313" key="19">
    <source>
        <dbReference type="EMBL" id="KAK7198804.1"/>
    </source>
</evidence>
<protein>
    <recommendedName>
        <fullName evidence="17">Leishmanolysin-like peptidase</fullName>
        <ecNumber evidence="17">3.4.24.-</ecNumber>
    </recommendedName>
</protein>
<name>A0AAW0EYB8_9TRYP</name>
<keyword evidence="11" id="KW-0472">Membrane</keyword>
<dbReference type="GO" id="GO:0004222">
    <property type="term" value="F:metalloendopeptidase activity"/>
    <property type="evidence" value="ECO:0007669"/>
    <property type="project" value="UniProtKB-UniRule"/>
</dbReference>
<gene>
    <name evidence="19" type="ORF">NESM_000846000</name>
</gene>
<feature type="active site" evidence="15">
    <location>
        <position position="259"/>
    </location>
</feature>
<dbReference type="PANTHER" id="PTHR10942">
    <property type="entry name" value="LEISHMANOLYSIN-LIKE PEPTIDASE"/>
    <property type="match status" value="1"/>
</dbReference>
<dbReference type="GO" id="GO:0005737">
    <property type="term" value="C:cytoplasm"/>
    <property type="evidence" value="ECO:0007669"/>
    <property type="project" value="TreeGrafter"/>
</dbReference>
<evidence type="ECO:0000256" key="16">
    <source>
        <dbReference type="PIRSR" id="PIRSR601577-2"/>
    </source>
</evidence>
<dbReference type="Proteomes" id="UP001430356">
    <property type="component" value="Unassembled WGS sequence"/>
</dbReference>